<evidence type="ECO:0000313" key="2">
    <source>
        <dbReference type="Proteomes" id="UP000715781"/>
    </source>
</evidence>
<comment type="caution">
    <text evidence="1">The sequence shown here is derived from an EMBL/GenBank/DDBJ whole genome shotgun (WGS) entry which is preliminary data.</text>
</comment>
<dbReference type="Proteomes" id="UP000715781">
    <property type="component" value="Unassembled WGS sequence"/>
</dbReference>
<proteinExistence type="predicted"/>
<evidence type="ECO:0000313" key="1">
    <source>
        <dbReference type="EMBL" id="MBW4563706.1"/>
    </source>
</evidence>
<sequence>MFKWLNYWQRAIALSKPAVEEQSPPPPTTFLHPALRHTVAQTLPYQLAVDPLESSLFYRSLEGKIVSCSLASGAIKWQSEESGYPLRVTD</sequence>
<accession>A0A951Q2V2</accession>
<gene>
    <name evidence="1" type="ORF">KME32_21690</name>
</gene>
<protein>
    <submittedName>
        <fullName evidence="1">Uncharacterized protein</fullName>
    </submittedName>
</protein>
<reference evidence="1" key="2">
    <citation type="journal article" date="2022" name="Microbiol. Resour. Announc.">
        <title>Metagenome Sequencing to Explore Phylogenomics of Terrestrial Cyanobacteria.</title>
        <authorList>
            <person name="Ward R.D."/>
            <person name="Stajich J.E."/>
            <person name="Johansen J.R."/>
            <person name="Huntemann M."/>
            <person name="Clum A."/>
            <person name="Foster B."/>
            <person name="Foster B."/>
            <person name="Roux S."/>
            <person name="Palaniappan K."/>
            <person name="Varghese N."/>
            <person name="Mukherjee S."/>
            <person name="Reddy T.B.K."/>
            <person name="Daum C."/>
            <person name="Copeland A."/>
            <person name="Chen I.A."/>
            <person name="Ivanova N.N."/>
            <person name="Kyrpides N.C."/>
            <person name="Shapiro N."/>
            <person name="Eloe-Fadrosh E.A."/>
            <person name="Pietrasiak N."/>
        </authorList>
    </citation>
    <scope>NUCLEOTIDE SEQUENCE</scope>
    <source>
        <strain evidence="1">JT2-VF2</strain>
    </source>
</reference>
<reference evidence="1" key="1">
    <citation type="submission" date="2021-05" db="EMBL/GenBank/DDBJ databases">
        <authorList>
            <person name="Pietrasiak N."/>
            <person name="Ward R."/>
            <person name="Stajich J.E."/>
            <person name="Kurbessoian T."/>
        </authorList>
    </citation>
    <scope>NUCLEOTIDE SEQUENCE</scope>
    <source>
        <strain evidence="1">JT2-VF2</strain>
    </source>
</reference>
<dbReference type="EMBL" id="JAHHHN010000015">
    <property type="protein sequence ID" value="MBW4563706.1"/>
    <property type="molecule type" value="Genomic_DNA"/>
</dbReference>
<organism evidence="1 2">
    <name type="scientific">Mojavia pulchra JT2-VF2</name>
    <dbReference type="NCBI Taxonomy" id="287848"/>
    <lineage>
        <taxon>Bacteria</taxon>
        <taxon>Bacillati</taxon>
        <taxon>Cyanobacteriota</taxon>
        <taxon>Cyanophyceae</taxon>
        <taxon>Nostocales</taxon>
        <taxon>Nostocaceae</taxon>
    </lineage>
</organism>
<dbReference type="AlphaFoldDB" id="A0A951Q2V2"/>
<name>A0A951Q2V2_9NOST</name>